<dbReference type="InterPro" id="IPR007450">
    <property type="entry name" value="BamE_dom"/>
</dbReference>
<dbReference type="PATRIC" id="fig|50340.43.peg.4918"/>
<feature type="compositionally biased region" description="Polar residues" evidence="3">
    <location>
        <begin position="65"/>
        <end position="74"/>
    </location>
</feature>
<dbReference type="EMBL" id="JSYZ01000043">
    <property type="protein sequence ID" value="KPA87209.1"/>
    <property type="molecule type" value="Genomic_DNA"/>
</dbReference>
<dbReference type="AlphaFoldDB" id="A0A0M9GBV8"/>
<reference evidence="6 7" key="1">
    <citation type="journal article" date="2015" name="PLoS ONE">
        <title>Rice-Infecting Pseudomonas Genomes Are Highly Accessorized and Harbor Multiple Putative Virulence Mechanisms to Cause Sheath Brown Rot.</title>
        <authorList>
            <person name="Quibod I.L."/>
            <person name="Grande G."/>
            <person name="Oreiro E.G."/>
            <person name="Borja F.N."/>
            <person name="Dossa G.S."/>
            <person name="Mauleon R."/>
            <person name="Cruz C.V."/>
            <person name="Oliva R."/>
        </authorList>
    </citation>
    <scope>NUCLEOTIDE SEQUENCE [LARGE SCALE GENOMIC DNA]</scope>
    <source>
        <strain evidence="6 7">IRRI 6609</strain>
    </source>
</reference>
<dbReference type="RefSeq" id="WP_193394246.1">
    <property type="nucleotide sequence ID" value="NZ_JSYZ01000043.1"/>
</dbReference>
<feature type="region of interest" description="Disordered" evidence="3">
    <location>
        <begin position="49"/>
        <end position="76"/>
    </location>
</feature>
<dbReference type="Proteomes" id="UP000037931">
    <property type="component" value="Unassembled WGS sequence"/>
</dbReference>
<evidence type="ECO:0000256" key="1">
    <source>
        <dbReference type="ARBA" id="ARBA00022729"/>
    </source>
</evidence>
<evidence type="ECO:0000256" key="4">
    <source>
        <dbReference type="SAM" id="SignalP"/>
    </source>
</evidence>
<gene>
    <name evidence="6" type="ORF">PF66_06291</name>
</gene>
<feature type="domain" description="Outer membrane protein assembly factor BamE" evidence="5">
    <location>
        <begin position="107"/>
        <end position="157"/>
    </location>
</feature>
<accession>A0A0M9GBV8</accession>
<evidence type="ECO:0000256" key="2">
    <source>
        <dbReference type="ARBA" id="ARBA00023136"/>
    </source>
</evidence>
<feature type="chain" id="PRO_5005836055" evidence="4">
    <location>
        <begin position="23"/>
        <end position="159"/>
    </location>
</feature>
<dbReference type="GO" id="GO:0019867">
    <property type="term" value="C:outer membrane"/>
    <property type="evidence" value="ECO:0007669"/>
    <property type="project" value="InterPro"/>
</dbReference>
<dbReference type="Pfam" id="PF04355">
    <property type="entry name" value="BamE"/>
    <property type="match status" value="1"/>
</dbReference>
<sequence length="159" mass="17609" precursor="true">MPPRTCCLLIPLALYQPPGASAAMVQRCEDASGHITFTTLGCPHDTHLRTQRADNHAPGSKPLPTRQQTASREISPTPRELIVVGEHDDGCGNLLDARSRRQAVIQQQVRPGMNRQEVESALGKPDKISTSNSTTRYYYNLKKGRSSLVQFDERGCVKR</sequence>
<keyword evidence="7" id="KW-1185">Reference proteome</keyword>
<name>A0A0M9GBV8_9PSED</name>
<keyword evidence="2" id="KW-0472">Membrane</keyword>
<evidence type="ECO:0000313" key="7">
    <source>
        <dbReference type="Proteomes" id="UP000037931"/>
    </source>
</evidence>
<keyword evidence="1 4" id="KW-0732">Signal</keyword>
<comment type="caution">
    <text evidence="6">The sequence shown here is derived from an EMBL/GenBank/DDBJ whole genome shotgun (WGS) entry which is preliminary data.</text>
</comment>
<evidence type="ECO:0000256" key="3">
    <source>
        <dbReference type="SAM" id="MobiDB-lite"/>
    </source>
</evidence>
<protein>
    <submittedName>
        <fullName evidence="6">SmpA / OmlA family</fullName>
    </submittedName>
</protein>
<feature type="signal peptide" evidence="4">
    <location>
        <begin position="1"/>
        <end position="22"/>
    </location>
</feature>
<evidence type="ECO:0000259" key="5">
    <source>
        <dbReference type="Pfam" id="PF04355"/>
    </source>
</evidence>
<organism evidence="6 7">
    <name type="scientific">Pseudomonas asplenii</name>
    <dbReference type="NCBI Taxonomy" id="53407"/>
    <lineage>
        <taxon>Bacteria</taxon>
        <taxon>Pseudomonadati</taxon>
        <taxon>Pseudomonadota</taxon>
        <taxon>Gammaproteobacteria</taxon>
        <taxon>Pseudomonadales</taxon>
        <taxon>Pseudomonadaceae</taxon>
        <taxon>Pseudomonas</taxon>
    </lineage>
</organism>
<dbReference type="InterPro" id="IPR037873">
    <property type="entry name" value="BamE-like"/>
</dbReference>
<proteinExistence type="predicted"/>
<dbReference type="Gene3D" id="3.30.1450.10">
    <property type="match status" value="1"/>
</dbReference>
<evidence type="ECO:0000313" key="6">
    <source>
        <dbReference type="EMBL" id="KPA87209.1"/>
    </source>
</evidence>